<dbReference type="Pfam" id="PF13103">
    <property type="entry name" value="TonB_2"/>
    <property type="match status" value="1"/>
</dbReference>
<evidence type="ECO:0000256" key="2">
    <source>
        <dbReference type="ARBA" id="ARBA00023136"/>
    </source>
</evidence>
<organism evidence="6 7">
    <name type="scientific">Dyella kyungheensis</name>
    <dbReference type="NCBI Taxonomy" id="1242174"/>
    <lineage>
        <taxon>Bacteria</taxon>
        <taxon>Pseudomonadati</taxon>
        <taxon>Pseudomonadota</taxon>
        <taxon>Gammaproteobacteria</taxon>
        <taxon>Lysobacterales</taxon>
        <taxon>Rhodanobacteraceae</taxon>
        <taxon>Dyella</taxon>
    </lineage>
</organism>
<name>A0ABS2JXR3_9GAMM</name>
<accession>A0ABS2JXR3</accession>
<evidence type="ECO:0000313" key="7">
    <source>
        <dbReference type="Proteomes" id="UP001430065"/>
    </source>
</evidence>
<proteinExistence type="predicted"/>
<comment type="caution">
    <text evidence="6">The sequence shown here is derived from an EMBL/GenBank/DDBJ whole genome shotgun (WGS) entry which is preliminary data.</text>
</comment>
<feature type="compositionally biased region" description="Polar residues" evidence="4">
    <location>
        <begin position="86"/>
        <end position="105"/>
    </location>
</feature>
<dbReference type="Proteomes" id="UP001430065">
    <property type="component" value="Unassembled WGS sequence"/>
</dbReference>
<protein>
    <submittedName>
        <fullName evidence="6">TonB C-terminal domain-containing protein</fullName>
    </submittedName>
</protein>
<evidence type="ECO:0000256" key="1">
    <source>
        <dbReference type="ARBA" id="ARBA00022448"/>
    </source>
</evidence>
<evidence type="ECO:0000313" key="6">
    <source>
        <dbReference type="EMBL" id="MBM7123409.1"/>
    </source>
</evidence>
<evidence type="ECO:0000256" key="4">
    <source>
        <dbReference type="SAM" id="MobiDB-lite"/>
    </source>
</evidence>
<keyword evidence="1" id="KW-0813">Transport</keyword>
<dbReference type="RefSeq" id="WP_204637859.1">
    <property type="nucleotide sequence ID" value="NZ_JADIKC010000011.1"/>
</dbReference>
<feature type="domain" description="Secretin/TonB short N-terminal" evidence="5">
    <location>
        <begin position="38"/>
        <end position="89"/>
    </location>
</feature>
<dbReference type="SMART" id="SM00965">
    <property type="entry name" value="STN"/>
    <property type="match status" value="1"/>
</dbReference>
<gene>
    <name evidence="6" type="ORF">ISP20_19760</name>
</gene>
<evidence type="ECO:0000259" key="5">
    <source>
        <dbReference type="SMART" id="SM00965"/>
    </source>
</evidence>
<keyword evidence="7" id="KW-1185">Reference proteome</keyword>
<reference evidence="6 7" key="1">
    <citation type="submission" date="2020-10" db="EMBL/GenBank/DDBJ databases">
        <title>Phylogeny of dyella-like bacteria.</title>
        <authorList>
            <person name="Fu J."/>
        </authorList>
    </citation>
    <scope>NUCLEOTIDE SEQUENCE [LARGE SCALE GENOMIC DNA]</scope>
    <source>
        <strain evidence="6 7">THG-B117</strain>
    </source>
</reference>
<dbReference type="EMBL" id="JADIKC010000011">
    <property type="protein sequence ID" value="MBM7123409.1"/>
    <property type="molecule type" value="Genomic_DNA"/>
</dbReference>
<feature type="region of interest" description="Disordered" evidence="4">
    <location>
        <begin position="86"/>
        <end position="107"/>
    </location>
</feature>
<dbReference type="Gene3D" id="3.55.50.30">
    <property type="match status" value="1"/>
</dbReference>
<dbReference type="Gene3D" id="3.30.1150.10">
    <property type="match status" value="1"/>
</dbReference>
<evidence type="ECO:0000256" key="3">
    <source>
        <dbReference type="ARBA" id="ARBA00023237"/>
    </source>
</evidence>
<keyword evidence="2" id="KW-0472">Membrane</keyword>
<sequence>MQSSAGTAASTAAGIYQFDIGPQPLSAAVKAFSDITGQSLLVDERLLLGKVSPGVRGEFAAEDALRRLLAGTGLHERYASDKAFTLESSGGNGTQSMGENGSQAANDDAWEGYGAAVQASLERELCQLPNAKPGTYRLALQVWIDDEGRVDRVRLLGSTGIQARDAAISSALEGVRLEPPPAGLDQPMTLLLLPAGKPHASTCGAPVASRA</sequence>
<keyword evidence="3" id="KW-0998">Cell outer membrane</keyword>
<dbReference type="Pfam" id="PF07660">
    <property type="entry name" value="STN"/>
    <property type="match status" value="1"/>
</dbReference>
<dbReference type="InterPro" id="IPR011662">
    <property type="entry name" value="Secretin/TonB_short_N"/>
</dbReference>
<dbReference type="SUPFAM" id="SSF74653">
    <property type="entry name" value="TolA/TonB C-terminal domain"/>
    <property type="match status" value="1"/>
</dbReference>